<dbReference type="InterPro" id="IPR058647">
    <property type="entry name" value="BSH_CzcB-like"/>
</dbReference>
<evidence type="ECO:0000313" key="5">
    <source>
        <dbReference type="Proteomes" id="UP000745859"/>
    </source>
</evidence>
<proteinExistence type="inferred from homology"/>
<evidence type="ECO:0000259" key="2">
    <source>
        <dbReference type="Pfam" id="PF25954"/>
    </source>
</evidence>
<comment type="similarity">
    <text evidence="1">Belongs to the membrane fusion protein (MFP) (TC 8.A.1) family.</text>
</comment>
<evidence type="ECO:0000259" key="3">
    <source>
        <dbReference type="Pfam" id="PF25973"/>
    </source>
</evidence>
<dbReference type="Gene3D" id="2.40.420.20">
    <property type="match status" value="1"/>
</dbReference>
<dbReference type="PANTHER" id="PTHR30469:SF37">
    <property type="entry name" value="RAGD PROTEIN"/>
    <property type="match status" value="1"/>
</dbReference>
<dbReference type="Gene3D" id="2.40.30.170">
    <property type="match status" value="1"/>
</dbReference>
<dbReference type="Proteomes" id="UP000745859">
    <property type="component" value="Unassembled WGS sequence"/>
</dbReference>
<dbReference type="Gene3D" id="2.40.50.100">
    <property type="match status" value="1"/>
</dbReference>
<dbReference type="InterPro" id="IPR006143">
    <property type="entry name" value="RND_pump_MFP"/>
</dbReference>
<dbReference type="InterPro" id="IPR058792">
    <property type="entry name" value="Beta-barrel_RND_2"/>
</dbReference>
<dbReference type="PROSITE" id="PS51257">
    <property type="entry name" value="PROKAR_LIPOPROTEIN"/>
    <property type="match status" value="1"/>
</dbReference>
<organism evidence="4 5">
    <name type="scientific">Wenyingzhuangia heitensis</name>
    <dbReference type="NCBI Taxonomy" id="1487859"/>
    <lineage>
        <taxon>Bacteria</taxon>
        <taxon>Pseudomonadati</taxon>
        <taxon>Bacteroidota</taxon>
        <taxon>Flavobacteriia</taxon>
        <taxon>Flavobacteriales</taxon>
        <taxon>Flavobacteriaceae</taxon>
        <taxon>Wenyingzhuangia</taxon>
    </lineage>
</organism>
<reference evidence="4 5" key="1">
    <citation type="submission" date="2020-03" db="EMBL/GenBank/DDBJ databases">
        <title>Genomic Encyclopedia of Type Strains, Phase IV (KMG-IV): sequencing the most valuable type-strain genomes for metagenomic binning, comparative biology and taxonomic classification.</title>
        <authorList>
            <person name="Goeker M."/>
        </authorList>
    </citation>
    <scope>NUCLEOTIDE SEQUENCE [LARGE SCALE GENOMIC DNA]</scope>
    <source>
        <strain evidence="4 5">DSM 101599</strain>
    </source>
</reference>
<dbReference type="SUPFAM" id="SSF111369">
    <property type="entry name" value="HlyD-like secretion proteins"/>
    <property type="match status" value="1"/>
</dbReference>
<comment type="caution">
    <text evidence="4">The sequence shown here is derived from an EMBL/GenBank/DDBJ whole genome shotgun (WGS) entry which is preliminary data.</text>
</comment>
<dbReference type="Gene3D" id="1.10.287.470">
    <property type="entry name" value="Helix hairpin bin"/>
    <property type="match status" value="1"/>
</dbReference>
<keyword evidence="5" id="KW-1185">Reference proteome</keyword>
<dbReference type="Pfam" id="PF25954">
    <property type="entry name" value="Beta-barrel_RND_2"/>
    <property type="match status" value="1"/>
</dbReference>
<evidence type="ECO:0000313" key="4">
    <source>
        <dbReference type="EMBL" id="NIJ46405.1"/>
    </source>
</evidence>
<gene>
    <name evidence="4" type="ORF">FHR24_002892</name>
</gene>
<protein>
    <submittedName>
        <fullName evidence="4">RND family efflux transporter MFP subunit</fullName>
    </submittedName>
</protein>
<dbReference type="NCBIfam" id="TIGR01730">
    <property type="entry name" value="RND_mfp"/>
    <property type="match status" value="1"/>
</dbReference>
<dbReference type="Pfam" id="PF25973">
    <property type="entry name" value="BSH_CzcB"/>
    <property type="match status" value="1"/>
</dbReference>
<sequence>MKKYIIKSTLIIGLLVAVGCSKKETKATPVATVAPTPKIETFELKKDKLSSEVVIPAEITAFQYVDLYAKVNSYVKELKVDIGSVVKKGAVLVVLEAPELTSKLIAAEAQLHAQEAVYMASNSTYNRLLETSKIEGTISKNEIEQALAVKNADFAKLQAAKAMHKEYEVMQSYLEIKAPFNGVITARNIHTGAYVGPSGKGSVLPLLELQDVNKLRLTVSVPESYTGFLDVNVPVNFKIHSLPNHQFSANITRKSGVLDKKLRSERVEIDLENNPVLKPGMVAEVTIPLTPKDSTFVVPKTSVLTYSEGTFVIKSVGGKAHKVAVKKRRETADFIEVFSKGLNTNDQLVKVASEEIREGVTLAI</sequence>
<accession>A0ABX0UEV6</accession>
<feature type="domain" description="CusB-like beta-barrel" evidence="2">
    <location>
        <begin position="217"/>
        <end position="287"/>
    </location>
</feature>
<feature type="domain" description="CzcB-like barrel-sandwich hybrid" evidence="3">
    <location>
        <begin position="65"/>
        <end position="196"/>
    </location>
</feature>
<dbReference type="EMBL" id="JAASQL010000006">
    <property type="protein sequence ID" value="NIJ46405.1"/>
    <property type="molecule type" value="Genomic_DNA"/>
</dbReference>
<dbReference type="PANTHER" id="PTHR30469">
    <property type="entry name" value="MULTIDRUG RESISTANCE PROTEIN MDTA"/>
    <property type="match status" value="1"/>
</dbReference>
<dbReference type="RefSeq" id="WP_167190460.1">
    <property type="nucleotide sequence ID" value="NZ_JAASQL010000006.1"/>
</dbReference>
<evidence type="ECO:0000256" key="1">
    <source>
        <dbReference type="ARBA" id="ARBA00009477"/>
    </source>
</evidence>
<name>A0ABX0UEV6_9FLAO</name>